<organism evidence="7">
    <name type="scientific">marine sediment metagenome</name>
    <dbReference type="NCBI Taxonomy" id="412755"/>
    <lineage>
        <taxon>unclassified sequences</taxon>
        <taxon>metagenomes</taxon>
        <taxon>ecological metagenomes</taxon>
    </lineage>
</organism>
<dbReference type="GO" id="GO:0004222">
    <property type="term" value="F:metalloendopeptidase activity"/>
    <property type="evidence" value="ECO:0007669"/>
    <property type="project" value="InterPro"/>
</dbReference>
<dbReference type="PANTHER" id="PTHR43579">
    <property type="match status" value="1"/>
</dbReference>
<dbReference type="GO" id="GO:0006508">
    <property type="term" value="P:proteolysis"/>
    <property type="evidence" value="ECO:0007669"/>
    <property type="project" value="UniProtKB-KW"/>
</dbReference>
<gene>
    <name evidence="7" type="ORF">S06H3_38058</name>
</gene>
<sequence>TWKDNGGVHYNSGIPNRAFALFSKAVGGNAWDKPGHVWYEASQHLGLLPSFAQFADETVKAARKLGYGEDVVQKLKDSWGEVGIKPGAALRDTLTPAEPVGPAEDKEADPNGPTVPELPKPNKQLIEAR</sequence>
<feature type="region of interest" description="Disordered" evidence="5">
    <location>
        <begin position="90"/>
        <end position="129"/>
    </location>
</feature>
<evidence type="ECO:0000256" key="3">
    <source>
        <dbReference type="ARBA" id="ARBA00022833"/>
    </source>
</evidence>
<dbReference type="InterPro" id="IPR001570">
    <property type="entry name" value="Peptidase_M4_C_domain"/>
</dbReference>
<evidence type="ECO:0000256" key="5">
    <source>
        <dbReference type="SAM" id="MobiDB-lite"/>
    </source>
</evidence>
<keyword evidence="1" id="KW-0645">Protease</keyword>
<proteinExistence type="predicted"/>
<dbReference type="Pfam" id="PF02868">
    <property type="entry name" value="Peptidase_M4_C"/>
    <property type="match status" value="1"/>
</dbReference>
<evidence type="ECO:0000259" key="6">
    <source>
        <dbReference type="Pfam" id="PF02868"/>
    </source>
</evidence>
<dbReference type="Gene3D" id="1.10.390.10">
    <property type="entry name" value="Neutral Protease Domain 2"/>
    <property type="match status" value="1"/>
</dbReference>
<keyword evidence="3" id="KW-0862">Zinc</keyword>
<dbReference type="PANTHER" id="PTHR43579:SF1">
    <property type="entry name" value="NEUTRAL METALLOPROTEINASE"/>
    <property type="match status" value="1"/>
</dbReference>
<name>X1MAP5_9ZZZZ</name>
<feature type="non-terminal residue" evidence="7">
    <location>
        <position position="1"/>
    </location>
</feature>
<keyword evidence="2" id="KW-0378">Hydrolase</keyword>
<dbReference type="InterPro" id="IPR027268">
    <property type="entry name" value="Peptidase_M4/M1_CTD_sf"/>
</dbReference>
<comment type="caution">
    <text evidence="7">The sequence shown here is derived from an EMBL/GenBank/DDBJ whole genome shotgun (WGS) entry which is preliminary data.</text>
</comment>
<dbReference type="AlphaFoldDB" id="X1MAP5"/>
<reference evidence="7" key="1">
    <citation type="journal article" date="2014" name="Front. Microbiol.">
        <title>High frequency of phylogenetically diverse reductive dehalogenase-homologous genes in deep subseafloor sedimentary metagenomes.</title>
        <authorList>
            <person name="Kawai M."/>
            <person name="Futagami T."/>
            <person name="Toyoda A."/>
            <person name="Takaki Y."/>
            <person name="Nishi S."/>
            <person name="Hori S."/>
            <person name="Arai W."/>
            <person name="Tsubouchi T."/>
            <person name="Morono Y."/>
            <person name="Uchiyama I."/>
            <person name="Ito T."/>
            <person name="Fujiyama A."/>
            <person name="Inagaki F."/>
            <person name="Takami H."/>
        </authorList>
    </citation>
    <scope>NUCLEOTIDE SEQUENCE</scope>
    <source>
        <strain evidence="7">Expedition CK06-06</strain>
    </source>
</reference>
<evidence type="ECO:0000256" key="4">
    <source>
        <dbReference type="ARBA" id="ARBA00023049"/>
    </source>
</evidence>
<feature type="domain" description="Peptidase M4 C-terminal" evidence="6">
    <location>
        <begin position="3"/>
        <end position="84"/>
    </location>
</feature>
<evidence type="ECO:0000256" key="2">
    <source>
        <dbReference type="ARBA" id="ARBA00022801"/>
    </source>
</evidence>
<evidence type="ECO:0000313" key="7">
    <source>
        <dbReference type="EMBL" id="GAI28353.1"/>
    </source>
</evidence>
<dbReference type="InterPro" id="IPR052759">
    <property type="entry name" value="Metalloprotease_M4"/>
</dbReference>
<evidence type="ECO:0000256" key="1">
    <source>
        <dbReference type="ARBA" id="ARBA00022670"/>
    </source>
</evidence>
<protein>
    <recommendedName>
        <fullName evidence="6">Peptidase M4 C-terminal domain-containing protein</fullName>
    </recommendedName>
</protein>
<dbReference type="EMBL" id="BARV01023169">
    <property type="protein sequence ID" value="GAI28353.1"/>
    <property type="molecule type" value="Genomic_DNA"/>
</dbReference>
<keyword evidence="4" id="KW-0482">Metalloprotease</keyword>
<accession>X1MAP5</accession>
<dbReference type="SUPFAM" id="SSF55486">
    <property type="entry name" value="Metalloproteases ('zincins'), catalytic domain"/>
    <property type="match status" value="1"/>
</dbReference>